<organism evidence="2 3">
    <name type="scientific">Candidatus Onthousia excrementipullorum</name>
    <dbReference type="NCBI Taxonomy" id="2840884"/>
    <lineage>
        <taxon>Bacteria</taxon>
        <taxon>Bacillati</taxon>
        <taxon>Bacillota</taxon>
        <taxon>Bacilli</taxon>
        <taxon>Candidatus Onthousia</taxon>
    </lineage>
</organism>
<dbReference type="PANTHER" id="PTHR43415:SF3">
    <property type="entry name" value="GNAT-FAMILY ACETYLTRANSFERASE"/>
    <property type="match status" value="1"/>
</dbReference>
<dbReference type="EMBL" id="DVHC01000023">
    <property type="protein sequence ID" value="HIR58813.1"/>
    <property type="molecule type" value="Genomic_DNA"/>
</dbReference>
<evidence type="ECO:0000313" key="2">
    <source>
        <dbReference type="EMBL" id="HIR58813.1"/>
    </source>
</evidence>
<evidence type="ECO:0000259" key="1">
    <source>
        <dbReference type="PROSITE" id="PS51186"/>
    </source>
</evidence>
<dbReference type="InterPro" id="IPR000182">
    <property type="entry name" value="GNAT_dom"/>
</dbReference>
<sequence length="172" mass="20535">MNREIILESDNIYYVNVSYDLIDEYLKMFNNPNIKKFITADPKPYTYENRFMYVKEALEEKNIIIFSMFDKKTKSFIGNIDLKNITLSNAEIGILIKEEFQNRHYGWEALKRFIDYGFNNLNLDEIYLVVYSNNYRAIHLYEKLGFVPYKTFKNVAIINGDAVDTIYMKLHK</sequence>
<dbReference type="Pfam" id="PF13302">
    <property type="entry name" value="Acetyltransf_3"/>
    <property type="match status" value="1"/>
</dbReference>
<dbReference type="SUPFAM" id="SSF55729">
    <property type="entry name" value="Acyl-CoA N-acyltransferases (Nat)"/>
    <property type="match status" value="1"/>
</dbReference>
<dbReference type="PANTHER" id="PTHR43415">
    <property type="entry name" value="SPERMIDINE N(1)-ACETYLTRANSFERASE"/>
    <property type="match status" value="1"/>
</dbReference>
<proteinExistence type="predicted"/>
<reference evidence="2" key="1">
    <citation type="submission" date="2020-10" db="EMBL/GenBank/DDBJ databases">
        <authorList>
            <person name="Gilroy R."/>
        </authorList>
    </citation>
    <scope>NUCLEOTIDE SEQUENCE</scope>
    <source>
        <strain evidence="2">CHK184-20233</strain>
    </source>
</reference>
<name>A0A9D1DTR9_9FIRM</name>
<evidence type="ECO:0000313" key="3">
    <source>
        <dbReference type="Proteomes" id="UP000824232"/>
    </source>
</evidence>
<protein>
    <submittedName>
        <fullName evidence="2">GNAT family N-acetyltransferase</fullName>
    </submittedName>
</protein>
<reference evidence="2" key="2">
    <citation type="journal article" date="2021" name="PeerJ">
        <title>Extensive microbial diversity within the chicken gut microbiome revealed by metagenomics and culture.</title>
        <authorList>
            <person name="Gilroy R."/>
            <person name="Ravi A."/>
            <person name="Getino M."/>
            <person name="Pursley I."/>
            <person name="Horton D.L."/>
            <person name="Alikhan N.F."/>
            <person name="Baker D."/>
            <person name="Gharbi K."/>
            <person name="Hall N."/>
            <person name="Watson M."/>
            <person name="Adriaenssens E.M."/>
            <person name="Foster-Nyarko E."/>
            <person name="Jarju S."/>
            <person name="Secka A."/>
            <person name="Antonio M."/>
            <person name="Oren A."/>
            <person name="Chaudhuri R.R."/>
            <person name="La Ragione R."/>
            <person name="Hildebrand F."/>
            <person name="Pallen M.J."/>
        </authorList>
    </citation>
    <scope>NUCLEOTIDE SEQUENCE</scope>
    <source>
        <strain evidence="2">CHK184-20233</strain>
    </source>
</reference>
<feature type="domain" description="N-acetyltransferase" evidence="1">
    <location>
        <begin position="5"/>
        <end position="172"/>
    </location>
</feature>
<comment type="caution">
    <text evidence="2">The sequence shown here is derived from an EMBL/GenBank/DDBJ whole genome shotgun (WGS) entry which is preliminary data.</text>
</comment>
<dbReference type="Proteomes" id="UP000824232">
    <property type="component" value="Unassembled WGS sequence"/>
</dbReference>
<dbReference type="Gene3D" id="3.40.630.30">
    <property type="match status" value="1"/>
</dbReference>
<dbReference type="GO" id="GO:0016747">
    <property type="term" value="F:acyltransferase activity, transferring groups other than amino-acyl groups"/>
    <property type="evidence" value="ECO:0007669"/>
    <property type="project" value="InterPro"/>
</dbReference>
<dbReference type="InterPro" id="IPR016181">
    <property type="entry name" value="Acyl_CoA_acyltransferase"/>
</dbReference>
<dbReference type="AlphaFoldDB" id="A0A9D1DTR9"/>
<dbReference type="PROSITE" id="PS51186">
    <property type="entry name" value="GNAT"/>
    <property type="match status" value="1"/>
</dbReference>
<gene>
    <name evidence="2" type="ORF">IAB38_02075</name>
</gene>
<accession>A0A9D1DTR9</accession>